<reference evidence="2 3" key="1">
    <citation type="submission" date="2023-01" db="EMBL/GenBank/DDBJ databases">
        <title>Analysis of 21 Apiospora genomes using comparative genomics revels a genus with tremendous synthesis potential of carbohydrate active enzymes and secondary metabolites.</title>
        <authorList>
            <person name="Sorensen T."/>
        </authorList>
    </citation>
    <scope>NUCLEOTIDE SEQUENCE [LARGE SCALE GENOMIC DNA]</scope>
    <source>
        <strain evidence="2 3">CBS 20057</strain>
    </source>
</reference>
<dbReference type="Proteomes" id="UP001396898">
    <property type="component" value="Unassembled WGS sequence"/>
</dbReference>
<gene>
    <name evidence="2" type="ORF">PG991_009339</name>
</gene>
<proteinExistence type="predicted"/>
<comment type="caution">
    <text evidence="2">The sequence shown here is derived from an EMBL/GenBank/DDBJ whole genome shotgun (WGS) entry which is preliminary data.</text>
</comment>
<protein>
    <submittedName>
        <fullName evidence="2">Uncharacterized protein</fullName>
    </submittedName>
</protein>
<dbReference type="EMBL" id="JAQQWI010000013">
    <property type="protein sequence ID" value="KAK8013746.1"/>
    <property type="molecule type" value="Genomic_DNA"/>
</dbReference>
<feature type="region of interest" description="Disordered" evidence="1">
    <location>
        <begin position="209"/>
        <end position="242"/>
    </location>
</feature>
<evidence type="ECO:0000313" key="2">
    <source>
        <dbReference type="EMBL" id="KAK8013746.1"/>
    </source>
</evidence>
<sequence>MCTSENITINSAHEAHGLPIMTLPQTNDQAHQLEADYHSFCFDFSYHGLSLELEQLGSEGIMSILPPWTEDQTAGFFFSKPVAPITPLPLECLDGKNLEGAILDDMLYFLEQNPAECGDKWGRAWDELFKAGLGHDGTTIGDTVQAHSLSSARSRGQSLGGVGHVNGFRPAQDDPEDSVSLEASLPREHRAWSRPDPAVSMSMEEAASEVPAAELSRNPCGKRKARQIDNPRPCKRTRGHPAGSTWHKVSVRLVEVDSRITPVAQHFCWKRRCALWDDGLGQESWTSEDLSCYVLAGLPFLSLIVRPSGYGFPVPLVWDEESQRFSGYNAMNRKWVRITCDEMARMLADPNVGAMVSG</sequence>
<keyword evidence="3" id="KW-1185">Reference proteome</keyword>
<evidence type="ECO:0000256" key="1">
    <source>
        <dbReference type="SAM" id="MobiDB-lite"/>
    </source>
</evidence>
<evidence type="ECO:0000313" key="3">
    <source>
        <dbReference type="Proteomes" id="UP001396898"/>
    </source>
</evidence>
<organism evidence="2 3">
    <name type="scientific">Apiospora marii</name>
    <dbReference type="NCBI Taxonomy" id="335849"/>
    <lineage>
        <taxon>Eukaryota</taxon>
        <taxon>Fungi</taxon>
        <taxon>Dikarya</taxon>
        <taxon>Ascomycota</taxon>
        <taxon>Pezizomycotina</taxon>
        <taxon>Sordariomycetes</taxon>
        <taxon>Xylariomycetidae</taxon>
        <taxon>Amphisphaeriales</taxon>
        <taxon>Apiosporaceae</taxon>
        <taxon>Apiospora</taxon>
    </lineage>
</organism>
<name>A0ABR1RLP4_9PEZI</name>
<accession>A0ABR1RLP4</accession>